<sequence length="403" mass="40837">MAESTTAASPNRSLSRSGGLLLLVSVGVGNAANYGFQIVTGRSLGAQDYGLLGGLMAVATVISVAGGSFQTAAARAVAAGETRPGRDVIDRFSRSAIVAGLVVTAIAMAASPLIGIFFDVGLLPIFGLALLIVPALLSAIAAGRLQGAHRFGLMSGLSAGLALGKLAVAVAAAVIGVGVTSLMFGLALSTFAGGAIGLWLARDIGDIGFGVFSADVGRAMLAFTLFWVMVSADVPFARAFFDGEEAGHYAAAAVLGKAVLWLPSVVGLLVFPRLASASVAGEGATGIMRRAVMLSGGLTVVGVAGLYVLGDPMFRILYGEEYLPAADVAWRIGVACIPLAIVNLLLYERVAHRSNRFLVWLGVGTVAELGGFMAVHSSGSSFALVLVVSATALLGALLVDRAT</sequence>
<feature type="transmembrane region" description="Helical" evidence="6">
    <location>
        <begin position="381"/>
        <end position="399"/>
    </location>
</feature>
<evidence type="ECO:0000256" key="1">
    <source>
        <dbReference type="ARBA" id="ARBA00004651"/>
    </source>
</evidence>
<evidence type="ECO:0000313" key="7">
    <source>
        <dbReference type="EMBL" id="CAB4772664.1"/>
    </source>
</evidence>
<evidence type="ECO:0000256" key="6">
    <source>
        <dbReference type="SAM" id="Phobius"/>
    </source>
</evidence>
<feature type="transmembrane region" description="Helical" evidence="6">
    <location>
        <begin position="207"/>
        <end position="229"/>
    </location>
</feature>
<keyword evidence="2" id="KW-1003">Cell membrane</keyword>
<accession>A0A6J6VM60</accession>
<keyword evidence="4 6" id="KW-1133">Transmembrane helix</keyword>
<dbReference type="InterPro" id="IPR002797">
    <property type="entry name" value="Polysacc_synth"/>
</dbReference>
<dbReference type="PANTHER" id="PTHR30250">
    <property type="entry name" value="PST FAMILY PREDICTED COLANIC ACID TRANSPORTER"/>
    <property type="match status" value="1"/>
</dbReference>
<evidence type="ECO:0000256" key="5">
    <source>
        <dbReference type="ARBA" id="ARBA00023136"/>
    </source>
</evidence>
<feature type="transmembrane region" description="Helical" evidence="6">
    <location>
        <begin position="291"/>
        <end position="308"/>
    </location>
</feature>
<gene>
    <name evidence="7" type="ORF">UFOPK2754_03180</name>
</gene>
<reference evidence="7" key="1">
    <citation type="submission" date="2020-05" db="EMBL/GenBank/DDBJ databases">
        <authorList>
            <person name="Chiriac C."/>
            <person name="Salcher M."/>
            <person name="Ghai R."/>
            <person name="Kavagutti S V."/>
        </authorList>
    </citation>
    <scope>NUCLEOTIDE SEQUENCE</scope>
</reference>
<dbReference type="EMBL" id="CAEZYR010000196">
    <property type="protein sequence ID" value="CAB4772664.1"/>
    <property type="molecule type" value="Genomic_DNA"/>
</dbReference>
<dbReference type="GO" id="GO:0005886">
    <property type="term" value="C:plasma membrane"/>
    <property type="evidence" value="ECO:0007669"/>
    <property type="project" value="UniProtKB-SubCell"/>
</dbReference>
<comment type="subcellular location">
    <subcellularLocation>
        <location evidence="1">Cell membrane</location>
        <topology evidence="1">Multi-pass membrane protein</topology>
    </subcellularLocation>
</comment>
<keyword evidence="3 6" id="KW-0812">Transmembrane</keyword>
<dbReference type="PANTHER" id="PTHR30250:SF11">
    <property type="entry name" value="O-ANTIGEN TRANSPORTER-RELATED"/>
    <property type="match status" value="1"/>
</dbReference>
<keyword evidence="5 6" id="KW-0472">Membrane</keyword>
<evidence type="ECO:0000256" key="4">
    <source>
        <dbReference type="ARBA" id="ARBA00022989"/>
    </source>
</evidence>
<protein>
    <submittedName>
        <fullName evidence="7">Unannotated protein</fullName>
    </submittedName>
</protein>
<dbReference type="AlphaFoldDB" id="A0A6J6VM60"/>
<feature type="transmembrane region" description="Helical" evidence="6">
    <location>
        <begin position="51"/>
        <end position="74"/>
    </location>
</feature>
<dbReference type="InterPro" id="IPR050833">
    <property type="entry name" value="Poly_Biosynth_Transport"/>
</dbReference>
<feature type="transmembrane region" description="Helical" evidence="6">
    <location>
        <begin position="358"/>
        <end position="375"/>
    </location>
</feature>
<feature type="transmembrane region" description="Helical" evidence="6">
    <location>
        <begin position="249"/>
        <end position="271"/>
    </location>
</feature>
<feature type="transmembrane region" description="Helical" evidence="6">
    <location>
        <begin position="20"/>
        <end position="39"/>
    </location>
</feature>
<proteinExistence type="predicted"/>
<feature type="transmembrane region" description="Helical" evidence="6">
    <location>
        <begin position="328"/>
        <end position="346"/>
    </location>
</feature>
<evidence type="ECO:0000256" key="2">
    <source>
        <dbReference type="ARBA" id="ARBA00022475"/>
    </source>
</evidence>
<feature type="transmembrane region" description="Helical" evidence="6">
    <location>
        <begin position="95"/>
        <end position="118"/>
    </location>
</feature>
<evidence type="ECO:0000256" key="3">
    <source>
        <dbReference type="ARBA" id="ARBA00022692"/>
    </source>
</evidence>
<organism evidence="7">
    <name type="scientific">freshwater metagenome</name>
    <dbReference type="NCBI Taxonomy" id="449393"/>
    <lineage>
        <taxon>unclassified sequences</taxon>
        <taxon>metagenomes</taxon>
        <taxon>ecological metagenomes</taxon>
    </lineage>
</organism>
<feature type="transmembrane region" description="Helical" evidence="6">
    <location>
        <begin position="182"/>
        <end position="200"/>
    </location>
</feature>
<feature type="transmembrane region" description="Helical" evidence="6">
    <location>
        <begin position="157"/>
        <end position="176"/>
    </location>
</feature>
<name>A0A6J6VM60_9ZZZZ</name>
<dbReference type="Pfam" id="PF01943">
    <property type="entry name" value="Polysacc_synt"/>
    <property type="match status" value="1"/>
</dbReference>
<feature type="transmembrane region" description="Helical" evidence="6">
    <location>
        <begin position="124"/>
        <end position="145"/>
    </location>
</feature>